<dbReference type="Gene3D" id="3.40.630.30">
    <property type="match status" value="1"/>
</dbReference>
<accession>A0A3S0I2D0</accession>
<protein>
    <submittedName>
        <fullName evidence="2">N-acetyltransferase</fullName>
    </submittedName>
</protein>
<dbReference type="PANTHER" id="PTHR43792:SF1">
    <property type="entry name" value="N-ACETYLTRANSFERASE DOMAIN-CONTAINING PROTEIN"/>
    <property type="match status" value="1"/>
</dbReference>
<keyword evidence="2" id="KW-0808">Transferase</keyword>
<sequence length="150" mass="16302">MTLPVLHSDRLILRPRGVADLVAILAMDADPAVTRHVGGPPTDWAAHARSVADRLTARQPPGLGGWSFVERTDPARFLGWVSLTPYDGAVEIGWRQIPAVWGQGFATEAAARLLRHAFADLGLSRVVGIPPGSDALRVWNVFPMFCEMAR</sequence>
<dbReference type="SUPFAM" id="SSF55729">
    <property type="entry name" value="Acyl-CoA N-acyltransferases (Nat)"/>
    <property type="match status" value="1"/>
</dbReference>
<organism evidence="2 3">
    <name type="scientific">Azospirillum griseum</name>
    <dbReference type="NCBI Taxonomy" id="2496639"/>
    <lineage>
        <taxon>Bacteria</taxon>
        <taxon>Pseudomonadati</taxon>
        <taxon>Pseudomonadota</taxon>
        <taxon>Alphaproteobacteria</taxon>
        <taxon>Rhodospirillales</taxon>
        <taxon>Azospirillaceae</taxon>
        <taxon>Azospirillum</taxon>
    </lineage>
</organism>
<evidence type="ECO:0000313" key="2">
    <source>
        <dbReference type="EMBL" id="RTR22079.1"/>
    </source>
</evidence>
<dbReference type="RefSeq" id="WP_126613957.1">
    <property type="nucleotide sequence ID" value="NZ_RXMA01000005.1"/>
</dbReference>
<proteinExistence type="predicted"/>
<evidence type="ECO:0000313" key="3">
    <source>
        <dbReference type="Proteomes" id="UP000277007"/>
    </source>
</evidence>
<dbReference type="GO" id="GO:0016747">
    <property type="term" value="F:acyltransferase activity, transferring groups other than amino-acyl groups"/>
    <property type="evidence" value="ECO:0007669"/>
    <property type="project" value="InterPro"/>
</dbReference>
<evidence type="ECO:0000259" key="1">
    <source>
        <dbReference type="Pfam" id="PF13302"/>
    </source>
</evidence>
<keyword evidence="3" id="KW-1185">Reference proteome</keyword>
<gene>
    <name evidence="2" type="ORF">EJ903_08230</name>
</gene>
<dbReference type="InterPro" id="IPR016181">
    <property type="entry name" value="Acyl_CoA_acyltransferase"/>
</dbReference>
<feature type="domain" description="N-acetyltransferase" evidence="1">
    <location>
        <begin position="10"/>
        <end position="128"/>
    </location>
</feature>
<dbReference type="Pfam" id="PF13302">
    <property type="entry name" value="Acetyltransf_3"/>
    <property type="match status" value="1"/>
</dbReference>
<dbReference type="Proteomes" id="UP000277007">
    <property type="component" value="Unassembled WGS sequence"/>
</dbReference>
<comment type="caution">
    <text evidence="2">The sequence shown here is derived from an EMBL/GenBank/DDBJ whole genome shotgun (WGS) entry which is preliminary data.</text>
</comment>
<dbReference type="PANTHER" id="PTHR43792">
    <property type="entry name" value="GNAT FAMILY, PUTATIVE (AFU_ORTHOLOGUE AFUA_3G00765)-RELATED-RELATED"/>
    <property type="match status" value="1"/>
</dbReference>
<dbReference type="OrthoDB" id="6293260at2"/>
<name>A0A3S0I2D0_9PROT</name>
<dbReference type="AlphaFoldDB" id="A0A3S0I2D0"/>
<dbReference type="InterPro" id="IPR000182">
    <property type="entry name" value="GNAT_dom"/>
</dbReference>
<reference evidence="2 3" key="1">
    <citation type="submission" date="2018-12" db="EMBL/GenBank/DDBJ databases">
        <authorList>
            <person name="Yang Y."/>
        </authorList>
    </citation>
    <scope>NUCLEOTIDE SEQUENCE [LARGE SCALE GENOMIC DNA]</scope>
    <source>
        <strain evidence="2 3">L-25-5w-1</strain>
    </source>
</reference>
<dbReference type="EMBL" id="RXMA01000005">
    <property type="protein sequence ID" value="RTR22079.1"/>
    <property type="molecule type" value="Genomic_DNA"/>
</dbReference>
<dbReference type="InterPro" id="IPR051531">
    <property type="entry name" value="N-acetyltransferase"/>
</dbReference>